<dbReference type="Pfam" id="PF07956">
    <property type="entry name" value="DUF1690"/>
    <property type="match status" value="1"/>
</dbReference>
<dbReference type="Proteomes" id="UP000286134">
    <property type="component" value="Unassembled WGS sequence"/>
</dbReference>
<dbReference type="EMBL" id="MCFK01005165">
    <property type="protein sequence ID" value="RKF60377.1"/>
    <property type="molecule type" value="Genomic_DNA"/>
</dbReference>
<comment type="caution">
    <text evidence="3">The sequence shown here is derived from an EMBL/GenBank/DDBJ whole genome shotgun (WGS) entry which is preliminary data.</text>
</comment>
<feature type="coiled-coil region" evidence="1">
    <location>
        <begin position="126"/>
        <end position="153"/>
    </location>
</feature>
<evidence type="ECO:0000313" key="3">
    <source>
        <dbReference type="EMBL" id="RKF60377.1"/>
    </source>
</evidence>
<evidence type="ECO:0000313" key="4">
    <source>
        <dbReference type="Proteomes" id="UP000286134"/>
    </source>
</evidence>
<dbReference type="InterPro" id="IPR012471">
    <property type="entry name" value="DUF1690"/>
</dbReference>
<evidence type="ECO:0000256" key="2">
    <source>
        <dbReference type="SAM" id="MobiDB-lite"/>
    </source>
</evidence>
<feature type="compositionally biased region" description="Polar residues" evidence="2">
    <location>
        <begin position="1"/>
        <end position="11"/>
    </location>
</feature>
<name>A0A420HSK0_9PEZI</name>
<dbReference type="OrthoDB" id="5544375at2759"/>
<feature type="compositionally biased region" description="Basic and acidic residues" evidence="2">
    <location>
        <begin position="99"/>
        <end position="108"/>
    </location>
</feature>
<protein>
    <submittedName>
        <fullName evidence="3">MICOS complex subunit mic19</fullName>
    </submittedName>
</protein>
<dbReference type="AlphaFoldDB" id="A0A420HSK0"/>
<keyword evidence="4" id="KW-1185">Reference proteome</keyword>
<organism evidence="3 4">
    <name type="scientific">Erysiphe neolycopersici</name>
    <dbReference type="NCBI Taxonomy" id="212602"/>
    <lineage>
        <taxon>Eukaryota</taxon>
        <taxon>Fungi</taxon>
        <taxon>Dikarya</taxon>
        <taxon>Ascomycota</taxon>
        <taxon>Pezizomycotina</taxon>
        <taxon>Leotiomycetes</taxon>
        <taxon>Erysiphales</taxon>
        <taxon>Erysiphaceae</taxon>
        <taxon>Erysiphe</taxon>
    </lineage>
</organism>
<accession>A0A420HSK0</accession>
<gene>
    <name evidence="3" type="ORF">OnM2_051049</name>
</gene>
<sequence length="185" mass="21081">MGSQSSKSDTSNNNNVQDNSKNAVQFSQPFIDYLQNSSETDSIRAKALELEIQSRVNAELQRLQITAAKEYAELQAKISVEEEINKHDSKISSGDDEASEKVSAGDRLRRLGREAVQGDIRELKTKLEKNKRVRELDENVDKAKSEVVKCLQENDRRPLDCWAQVEKFKKEVARLEDSWIQKVIS</sequence>
<evidence type="ECO:0000256" key="1">
    <source>
        <dbReference type="SAM" id="Coils"/>
    </source>
</evidence>
<feature type="region of interest" description="Disordered" evidence="2">
    <location>
        <begin position="85"/>
        <end position="108"/>
    </location>
</feature>
<keyword evidence="1" id="KW-0175">Coiled coil</keyword>
<feature type="region of interest" description="Disordered" evidence="2">
    <location>
        <begin position="1"/>
        <end position="22"/>
    </location>
</feature>
<reference evidence="3 4" key="1">
    <citation type="journal article" date="2018" name="BMC Genomics">
        <title>Comparative genome analyses reveal sequence features reflecting distinct modes of host-adaptation between dicot and monocot powdery mildew.</title>
        <authorList>
            <person name="Wu Y."/>
            <person name="Ma X."/>
            <person name="Pan Z."/>
            <person name="Kale S.D."/>
            <person name="Song Y."/>
            <person name="King H."/>
            <person name="Zhang Q."/>
            <person name="Presley C."/>
            <person name="Deng X."/>
            <person name="Wei C.I."/>
            <person name="Xiao S."/>
        </authorList>
    </citation>
    <scope>NUCLEOTIDE SEQUENCE [LARGE SCALE GENOMIC DNA]</scope>
    <source>
        <strain evidence="3">UMSG2</strain>
    </source>
</reference>
<feature type="compositionally biased region" description="Low complexity" evidence="2">
    <location>
        <begin position="12"/>
        <end position="22"/>
    </location>
</feature>
<proteinExistence type="predicted"/>